<reference evidence="4" key="2">
    <citation type="journal article" date="2019" name="Int. J. Syst. Evol. Microbiol.">
        <title>The Global Catalogue of Microorganisms (GCM) 10K type strain sequencing project: providing services to taxonomists for standard genome sequencing and annotation.</title>
        <authorList>
            <consortium name="The Broad Institute Genomics Platform"/>
            <consortium name="The Broad Institute Genome Sequencing Center for Infectious Disease"/>
            <person name="Wu L."/>
            <person name="Ma J."/>
        </authorList>
    </citation>
    <scope>NUCLEOTIDE SEQUENCE [LARGE SCALE GENOMIC DNA]</scope>
    <source>
        <strain evidence="4">NBRC 107715</strain>
    </source>
</reference>
<evidence type="ECO:0000313" key="3">
    <source>
        <dbReference type="Proteomes" id="UP000321960"/>
    </source>
</evidence>
<gene>
    <name evidence="2" type="ORF">GCM10007888_22200</name>
    <name evidence="1" type="ORF">MOX02_60730</name>
</gene>
<reference evidence="1 3" key="3">
    <citation type="submission" date="2019-07" db="EMBL/GenBank/DDBJ databases">
        <title>Whole genome shotgun sequence of Methylobacterium oxalidis NBRC 107715.</title>
        <authorList>
            <person name="Hosoyama A."/>
            <person name="Uohara A."/>
            <person name="Ohji S."/>
            <person name="Ichikawa N."/>
        </authorList>
    </citation>
    <scope>NUCLEOTIDE SEQUENCE [LARGE SCALE GENOMIC DNA]</scope>
    <source>
        <strain evidence="1 3">NBRC 107715</strain>
    </source>
</reference>
<reference evidence="2" key="4">
    <citation type="submission" date="2023-01" db="EMBL/GenBank/DDBJ databases">
        <title>Draft genome sequence of Methylobacterium oxalidis strain NBRC 107715.</title>
        <authorList>
            <person name="Sun Q."/>
            <person name="Mori K."/>
        </authorList>
    </citation>
    <scope>NUCLEOTIDE SEQUENCE</scope>
    <source>
        <strain evidence="2">NBRC 107715</strain>
    </source>
</reference>
<evidence type="ECO:0000313" key="2">
    <source>
        <dbReference type="EMBL" id="GLS63839.1"/>
    </source>
</evidence>
<dbReference type="EMBL" id="BJZU01000239">
    <property type="protein sequence ID" value="GEP08035.1"/>
    <property type="molecule type" value="Genomic_DNA"/>
</dbReference>
<evidence type="ECO:0000313" key="4">
    <source>
        <dbReference type="Proteomes" id="UP001156856"/>
    </source>
</evidence>
<evidence type="ECO:0000313" key="1">
    <source>
        <dbReference type="EMBL" id="GEP08035.1"/>
    </source>
</evidence>
<accession>A0A512JDL3</accession>
<dbReference type="Proteomes" id="UP000321960">
    <property type="component" value="Unassembled WGS sequence"/>
</dbReference>
<dbReference type="RefSeq" id="WP_147029410.1">
    <property type="nucleotide sequence ID" value="NZ_BJZU01000239.1"/>
</dbReference>
<dbReference type="OrthoDB" id="7306490at2"/>
<organism evidence="1 3">
    <name type="scientific">Methylobacterium oxalidis</name>
    <dbReference type="NCBI Taxonomy" id="944322"/>
    <lineage>
        <taxon>Bacteria</taxon>
        <taxon>Pseudomonadati</taxon>
        <taxon>Pseudomonadota</taxon>
        <taxon>Alphaproteobacteria</taxon>
        <taxon>Hyphomicrobiales</taxon>
        <taxon>Methylobacteriaceae</taxon>
        <taxon>Methylobacterium</taxon>
    </lineage>
</organism>
<proteinExistence type="predicted"/>
<name>A0A512JDL3_9HYPH</name>
<keyword evidence="4" id="KW-1185">Reference proteome</keyword>
<reference evidence="2" key="1">
    <citation type="journal article" date="2014" name="Int. J. Syst. Evol. Microbiol.">
        <title>Complete genome of a new Firmicutes species belonging to the dominant human colonic microbiota ('Ruminococcus bicirculans') reveals two chromosomes and a selective capacity to utilize plant glucans.</title>
        <authorList>
            <consortium name="NISC Comparative Sequencing Program"/>
            <person name="Wegmann U."/>
            <person name="Louis P."/>
            <person name="Goesmann A."/>
            <person name="Henrissat B."/>
            <person name="Duncan S.H."/>
            <person name="Flint H.J."/>
        </authorList>
    </citation>
    <scope>NUCLEOTIDE SEQUENCE</scope>
    <source>
        <strain evidence="2">NBRC 107715</strain>
    </source>
</reference>
<protein>
    <submittedName>
        <fullName evidence="1">Uncharacterized protein</fullName>
    </submittedName>
</protein>
<dbReference type="Proteomes" id="UP001156856">
    <property type="component" value="Unassembled WGS sequence"/>
</dbReference>
<sequence>MDHELERFEARAEDGTVRTIIAWQTFARTGGLSGSHILKGQHRFSLLNGKGVAQLDGGGFQVIESGEVLHRIAV</sequence>
<dbReference type="EMBL" id="BSPK01000029">
    <property type="protein sequence ID" value="GLS63839.1"/>
    <property type="molecule type" value="Genomic_DNA"/>
</dbReference>
<dbReference type="AlphaFoldDB" id="A0A512JDL3"/>
<comment type="caution">
    <text evidence="1">The sequence shown here is derived from an EMBL/GenBank/DDBJ whole genome shotgun (WGS) entry which is preliminary data.</text>
</comment>